<protein>
    <submittedName>
        <fullName evidence="4">Beta-lactamase regulating signal transducer with metallopeptidase domain</fullName>
    </submittedName>
</protein>
<evidence type="ECO:0000259" key="3">
    <source>
        <dbReference type="Pfam" id="PF05569"/>
    </source>
</evidence>
<feature type="transmembrane region" description="Helical" evidence="2">
    <location>
        <begin position="6"/>
        <end position="22"/>
    </location>
</feature>
<dbReference type="Proteomes" id="UP000286246">
    <property type="component" value="Unassembled WGS sequence"/>
</dbReference>
<dbReference type="InterPro" id="IPR052173">
    <property type="entry name" value="Beta-lactam_resp_regulator"/>
</dbReference>
<feature type="region of interest" description="Disordered" evidence="1">
    <location>
        <begin position="295"/>
        <end position="371"/>
    </location>
</feature>
<organism evidence="4 5">
    <name type="scientific">Sphingobacterium detergens</name>
    <dbReference type="NCBI Taxonomy" id="1145106"/>
    <lineage>
        <taxon>Bacteria</taxon>
        <taxon>Pseudomonadati</taxon>
        <taxon>Bacteroidota</taxon>
        <taxon>Sphingobacteriia</taxon>
        <taxon>Sphingobacteriales</taxon>
        <taxon>Sphingobacteriaceae</taxon>
        <taxon>Sphingobacterium</taxon>
    </lineage>
</organism>
<evidence type="ECO:0000313" key="4">
    <source>
        <dbReference type="EMBL" id="RKE52331.1"/>
    </source>
</evidence>
<dbReference type="PANTHER" id="PTHR34978:SF3">
    <property type="entry name" value="SLR0241 PROTEIN"/>
    <property type="match status" value="1"/>
</dbReference>
<reference evidence="4 5" key="1">
    <citation type="submission" date="2018-09" db="EMBL/GenBank/DDBJ databases">
        <title>Genomic Encyclopedia of Type Strains, Phase III (KMG-III): the genomes of soil and plant-associated and newly described type strains.</title>
        <authorList>
            <person name="Whitman W."/>
        </authorList>
    </citation>
    <scope>NUCLEOTIDE SEQUENCE [LARGE SCALE GENOMIC DNA]</scope>
    <source>
        <strain evidence="4 5">CECT 7938</strain>
    </source>
</reference>
<gene>
    <name evidence="4" type="ORF">DFQ12_2565</name>
</gene>
<dbReference type="CDD" id="cd07341">
    <property type="entry name" value="M56_BlaR1_MecR1_like"/>
    <property type="match status" value="1"/>
</dbReference>
<dbReference type="EMBL" id="RAPY01000002">
    <property type="protein sequence ID" value="RKE52331.1"/>
    <property type="molecule type" value="Genomic_DNA"/>
</dbReference>
<evidence type="ECO:0000313" key="5">
    <source>
        <dbReference type="Proteomes" id="UP000286246"/>
    </source>
</evidence>
<keyword evidence="2" id="KW-0812">Transmembrane</keyword>
<dbReference type="PANTHER" id="PTHR34978">
    <property type="entry name" value="POSSIBLE SENSOR-TRANSDUCER PROTEIN BLAR"/>
    <property type="match status" value="1"/>
</dbReference>
<keyword evidence="2" id="KW-0472">Membrane</keyword>
<feature type="compositionally biased region" description="Low complexity" evidence="1">
    <location>
        <begin position="309"/>
        <end position="324"/>
    </location>
</feature>
<feature type="compositionally biased region" description="Basic and acidic residues" evidence="1">
    <location>
        <begin position="333"/>
        <end position="360"/>
    </location>
</feature>
<dbReference type="Pfam" id="PF05569">
    <property type="entry name" value="Peptidase_M56"/>
    <property type="match status" value="1"/>
</dbReference>
<feature type="domain" description="Peptidase M56" evidence="3">
    <location>
        <begin position="30"/>
        <end position="260"/>
    </location>
</feature>
<dbReference type="InterPro" id="IPR008756">
    <property type="entry name" value="Peptidase_M56"/>
</dbReference>
<evidence type="ECO:0000256" key="2">
    <source>
        <dbReference type="SAM" id="Phobius"/>
    </source>
</evidence>
<comment type="caution">
    <text evidence="4">The sequence shown here is derived from an EMBL/GenBank/DDBJ whole genome shotgun (WGS) entry which is preliminary data.</text>
</comment>
<name>A0A420B6K9_SPHD1</name>
<sequence length="496" mass="55245">MIIYLGKLIACSGLLYLVYISLLQQQKLLVFNRFYLLAIIPIALFAPLVQTALPSFIPDFFHFNRVQPEVAPEHMELAITTPAAVQQEPLISTNTAIFLAYLLIAIALLIRYIVSYKKFSSYISRASATDNPSIYSIHGLKTPFSFFRRIYVPRGAYLQGEIEASIIAHEQAHADQRHSIDVMLMQLMRIVLWFNPLVYLIDRAVRQNHEYLADDAVVQVYERASYQHLIIQWSMSSPDINALPASNFNFLTTKKRLIMLQKRTNSGKLLLMPALTLLLTTAISLLFSTHVEAQKTTPAKTEKTEPAKPAKTPPTSKKPGAPKAVSERPNPPRRADAPAMEPKKNATPKEETIRFPEPKKTGGNSKKTMKNKPPMLEEVKVETAPKIEEVYVENVKFQEPKRITMRGTANVSTVTSVKANNVQVNDPKTVSIVKTGTATSGSAKATEIRSAEPHTITNVNVRSTSTISSEAKENNGKRAAKIVLKGQPAKKELTSN</sequence>
<dbReference type="OrthoDB" id="649093at2"/>
<dbReference type="RefSeq" id="WP_120259384.1">
    <property type="nucleotide sequence ID" value="NZ_RAPY01000002.1"/>
</dbReference>
<feature type="transmembrane region" description="Helical" evidence="2">
    <location>
        <begin position="269"/>
        <end position="287"/>
    </location>
</feature>
<feature type="transmembrane region" description="Helical" evidence="2">
    <location>
        <begin position="34"/>
        <end position="57"/>
    </location>
</feature>
<accession>A0A420B6K9</accession>
<proteinExistence type="predicted"/>
<keyword evidence="2" id="KW-1133">Transmembrane helix</keyword>
<dbReference type="AlphaFoldDB" id="A0A420B6K9"/>
<feature type="transmembrane region" description="Helical" evidence="2">
    <location>
        <begin position="96"/>
        <end position="114"/>
    </location>
</feature>
<keyword evidence="5" id="KW-1185">Reference proteome</keyword>
<evidence type="ECO:0000256" key="1">
    <source>
        <dbReference type="SAM" id="MobiDB-lite"/>
    </source>
</evidence>